<evidence type="ECO:0000313" key="1">
    <source>
        <dbReference type="EMBL" id="KFB35472.1"/>
    </source>
</evidence>
<dbReference type="EMBL" id="ATLV01009812">
    <property type="status" value="NOT_ANNOTATED_CDS"/>
    <property type="molecule type" value="Genomic_DNA"/>
</dbReference>
<keyword evidence="3" id="KW-1185">Reference proteome</keyword>
<protein>
    <submittedName>
        <fullName evidence="1 2">Uncharacterized protein</fullName>
    </submittedName>
</protein>
<accession>A0A084VBX8</accession>
<evidence type="ECO:0000313" key="3">
    <source>
        <dbReference type="Proteomes" id="UP000030765"/>
    </source>
</evidence>
<proteinExistence type="predicted"/>
<dbReference type="EMBL" id="KE524547">
    <property type="protein sequence ID" value="KFB35472.1"/>
    <property type="molecule type" value="Genomic_DNA"/>
</dbReference>
<dbReference type="VEuPathDB" id="VectorBase:ASIC002214"/>
<dbReference type="EnsemblMetazoa" id="ASIC002214-RA">
    <property type="protein sequence ID" value="ASIC002214-PA"/>
    <property type="gene ID" value="ASIC002214"/>
</dbReference>
<dbReference type="Proteomes" id="UP000030765">
    <property type="component" value="Unassembled WGS sequence"/>
</dbReference>
<sequence>MVGSVEAAEDAVLDASCGVRARTGPGSGSDKKEIRDVVVSWMSAHPKTLNPSKRAGSCDSTARHLERLKGTIISVSLPKDGTFGISRSLVLKYKRQGVGCRGAYL</sequence>
<evidence type="ECO:0000313" key="2">
    <source>
        <dbReference type="EnsemblMetazoa" id="ASIC002214-PA"/>
    </source>
</evidence>
<reference evidence="1 3" key="1">
    <citation type="journal article" date="2014" name="BMC Genomics">
        <title>Genome sequence of Anopheles sinensis provides insight into genetics basis of mosquito competence for malaria parasites.</title>
        <authorList>
            <person name="Zhou D."/>
            <person name="Zhang D."/>
            <person name="Ding G."/>
            <person name="Shi L."/>
            <person name="Hou Q."/>
            <person name="Ye Y."/>
            <person name="Xu Y."/>
            <person name="Zhou H."/>
            <person name="Xiong C."/>
            <person name="Li S."/>
            <person name="Yu J."/>
            <person name="Hong S."/>
            <person name="Yu X."/>
            <person name="Zou P."/>
            <person name="Chen C."/>
            <person name="Chang X."/>
            <person name="Wang W."/>
            <person name="Lv Y."/>
            <person name="Sun Y."/>
            <person name="Ma L."/>
            <person name="Shen B."/>
            <person name="Zhu C."/>
        </authorList>
    </citation>
    <scope>NUCLEOTIDE SEQUENCE [LARGE SCALE GENOMIC DNA]</scope>
</reference>
<organism evidence="1">
    <name type="scientific">Anopheles sinensis</name>
    <name type="common">Mosquito</name>
    <dbReference type="NCBI Taxonomy" id="74873"/>
    <lineage>
        <taxon>Eukaryota</taxon>
        <taxon>Metazoa</taxon>
        <taxon>Ecdysozoa</taxon>
        <taxon>Arthropoda</taxon>
        <taxon>Hexapoda</taxon>
        <taxon>Insecta</taxon>
        <taxon>Pterygota</taxon>
        <taxon>Neoptera</taxon>
        <taxon>Endopterygota</taxon>
        <taxon>Diptera</taxon>
        <taxon>Nematocera</taxon>
        <taxon>Culicoidea</taxon>
        <taxon>Culicidae</taxon>
        <taxon>Anophelinae</taxon>
        <taxon>Anopheles</taxon>
    </lineage>
</organism>
<gene>
    <name evidence="1" type="ORF">ZHAS_00002214</name>
</gene>
<reference evidence="2" key="2">
    <citation type="submission" date="2020-05" db="UniProtKB">
        <authorList>
            <consortium name="EnsemblMetazoa"/>
        </authorList>
    </citation>
    <scope>IDENTIFICATION</scope>
</reference>
<dbReference type="AlphaFoldDB" id="A0A084VBX8"/>
<name>A0A084VBX8_ANOSI</name>